<organism evidence="1 2">
    <name type="scientific">Cinchona calisaya</name>
    <dbReference type="NCBI Taxonomy" id="153742"/>
    <lineage>
        <taxon>Eukaryota</taxon>
        <taxon>Viridiplantae</taxon>
        <taxon>Streptophyta</taxon>
        <taxon>Embryophyta</taxon>
        <taxon>Tracheophyta</taxon>
        <taxon>Spermatophyta</taxon>
        <taxon>Magnoliopsida</taxon>
        <taxon>eudicotyledons</taxon>
        <taxon>Gunneridae</taxon>
        <taxon>Pentapetalae</taxon>
        <taxon>asterids</taxon>
        <taxon>lamiids</taxon>
        <taxon>Gentianales</taxon>
        <taxon>Rubiaceae</taxon>
        <taxon>Cinchonoideae</taxon>
        <taxon>Cinchoneae</taxon>
        <taxon>Cinchona</taxon>
    </lineage>
</organism>
<dbReference type="EMBL" id="JBJUIK010000016">
    <property type="protein sequence ID" value="KAL3499954.1"/>
    <property type="molecule type" value="Genomic_DNA"/>
</dbReference>
<dbReference type="InterPro" id="IPR036322">
    <property type="entry name" value="WD40_repeat_dom_sf"/>
</dbReference>
<comment type="caution">
    <text evidence="1">The sequence shown here is derived from an EMBL/GenBank/DDBJ whole genome shotgun (WGS) entry which is preliminary data.</text>
</comment>
<proteinExistence type="predicted"/>
<accession>A0ABD2Y2L5</accession>
<sequence>MDEEFNEDLLLLIHQFLAEFHTEEYMETLHKLEMASGIFFDIKYFEECVIKGDWEEGGEILIRVHTIGGESLFQENFLENQKAYIATLIYEKFGYSLLPSRFDAVHELWTWKPDRSSSLVKTSLAVLPHDCHEEVVPCLALSENEECVVSASGEKIYLFQVQLMDDFKLIKPFMSPPPAATCLAFYPLDNNLIAIGMEDSVIRIYDTRSDQVKWDCKGHEKRVTGIVFSTILNICVWSIDSLQQLANKFLEIPPGCAPNPLAYTRLQSHPKHSDILVVHETQIAVYKASTLDRIRQAPEESSIGITDAKYSCDGQLIYASFIDGSICVFTDAV</sequence>
<dbReference type="PANTHER" id="PTHR44083:SF48">
    <property type="entry name" value="TOPLESS-RELATED PROTEIN 4"/>
    <property type="match status" value="1"/>
</dbReference>
<dbReference type="InterPro" id="IPR015943">
    <property type="entry name" value="WD40/YVTN_repeat-like_dom_sf"/>
</dbReference>
<evidence type="ECO:0000313" key="2">
    <source>
        <dbReference type="Proteomes" id="UP001630127"/>
    </source>
</evidence>
<protein>
    <submittedName>
        <fullName evidence="1">Uncharacterized protein</fullName>
    </submittedName>
</protein>
<dbReference type="InterPro" id="IPR001680">
    <property type="entry name" value="WD40_rpt"/>
</dbReference>
<dbReference type="PANTHER" id="PTHR44083">
    <property type="entry name" value="TOPLESS-RELATED PROTEIN 1-RELATED"/>
    <property type="match status" value="1"/>
</dbReference>
<keyword evidence="2" id="KW-1185">Reference proteome</keyword>
<dbReference type="Gene3D" id="2.130.10.10">
    <property type="entry name" value="YVTN repeat-like/Quinoprotein amine dehydrogenase"/>
    <property type="match status" value="1"/>
</dbReference>
<evidence type="ECO:0000313" key="1">
    <source>
        <dbReference type="EMBL" id="KAL3499954.1"/>
    </source>
</evidence>
<dbReference type="InterPro" id="IPR027728">
    <property type="entry name" value="Topless_fam"/>
</dbReference>
<name>A0ABD2Y2L5_9GENT</name>
<gene>
    <name evidence="1" type="ORF">ACH5RR_039047</name>
</gene>
<dbReference type="SMART" id="SM00320">
    <property type="entry name" value="WD40"/>
    <property type="match status" value="3"/>
</dbReference>
<reference evidence="1 2" key="1">
    <citation type="submission" date="2024-11" db="EMBL/GenBank/DDBJ databases">
        <title>A near-complete genome assembly of Cinchona calisaya.</title>
        <authorList>
            <person name="Lian D.C."/>
            <person name="Zhao X.W."/>
            <person name="Wei L."/>
        </authorList>
    </citation>
    <scope>NUCLEOTIDE SEQUENCE [LARGE SCALE GENOMIC DNA]</scope>
    <source>
        <tissue evidence="1">Nenye</tissue>
    </source>
</reference>
<dbReference type="SUPFAM" id="SSF50978">
    <property type="entry name" value="WD40 repeat-like"/>
    <property type="match status" value="1"/>
</dbReference>
<dbReference type="AlphaFoldDB" id="A0ABD2Y2L5"/>
<dbReference type="Proteomes" id="UP001630127">
    <property type="component" value="Unassembled WGS sequence"/>
</dbReference>